<protein>
    <submittedName>
        <fullName evidence="3">Uncharacterized protein</fullName>
    </submittedName>
</protein>
<keyword evidence="2" id="KW-0812">Transmembrane</keyword>
<reference evidence="3" key="1">
    <citation type="submission" date="2018-12" db="EMBL/GenBank/DDBJ databases">
        <title>Novel natural products biosynthetic potential of the class Ktedonobacteria.</title>
        <authorList>
            <person name="Zheng Y."/>
            <person name="Saitou A."/>
            <person name="Wang C.M."/>
            <person name="Toyoda A."/>
            <person name="Minakuchi Y."/>
            <person name="Sekiguchi Y."/>
            <person name="Ueda K."/>
            <person name="Takano H."/>
            <person name="Sakai Y."/>
            <person name="Yokota A."/>
            <person name="Yabe S."/>
        </authorList>
    </citation>
    <scope>NUCLEOTIDE SEQUENCE</scope>
    <source>
        <strain evidence="3">A3-2</strain>
    </source>
</reference>
<evidence type="ECO:0000256" key="1">
    <source>
        <dbReference type="SAM" id="MobiDB-lite"/>
    </source>
</evidence>
<evidence type="ECO:0000313" key="3">
    <source>
        <dbReference type="EMBL" id="BBH94957.1"/>
    </source>
</evidence>
<feature type="transmembrane region" description="Helical" evidence="2">
    <location>
        <begin position="41"/>
        <end position="65"/>
    </location>
</feature>
<proteinExistence type="predicted"/>
<gene>
    <name evidence="3" type="ORF">KTA_31560</name>
</gene>
<feature type="transmembrane region" description="Helical" evidence="2">
    <location>
        <begin position="12"/>
        <end position="35"/>
    </location>
</feature>
<feature type="region of interest" description="Disordered" evidence="1">
    <location>
        <begin position="84"/>
        <end position="106"/>
    </location>
</feature>
<keyword evidence="2" id="KW-0472">Membrane</keyword>
<accession>A0A455T348</accession>
<dbReference type="AlphaFoldDB" id="A0A455T348"/>
<evidence type="ECO:0000256" key="2">
    <source>
        <dbReference type="SAM" id="Phobius"/>
    </source>
</evidence>
<name>A0A455T348_9CHLR</name>
<dbReference type="EMBL" id="AP019377">
    <property type="protein sequence ID" value="BBH94957.1"/>
    <property type="molecule type" value="Genomic_DNA"/>
</dbReference>
<sequence length="106" mass="11250">MSNESITAVSSAVLFFGCVVGLLVLGFVVLVSWQIFSKAGYSGALSLLMLIPVANIVAICILAFGRWPIHEELERLRAYMGQGQGNPMAPGARPGPFSQPGFPPQS</sequence>
<keyword evidence="2" id="KW-1133">Transmembrane helix</keyword>
<organism evidence="3">
    <name type="scientific">Thermogemmatispora argillosa</name>
    <dbReference type="NCBI Taxonomy" id="2045280"/>
    <lineage>
        <taxon>Bacteria</taxon>
        <taxon>Bacillati</taxon>
        <taxon>Chloroflexota</taxon>
        <taxon>Ktedonobacteria</taxon>
        <taxon>Thermogemmatisporales</taxon>
        <taxon>Thermogemmatisporaceae</taxon>
        <taxon>Thermogemmatispora</taxon>
    </lineage>
</organism>